<dbReference type="Proteomes" id="UP000294588">
    <property type="component" value="Unassembled WGS sequence"/>
</dbReference>
<comment type="caution">
    <text evidence="1">The sequence shown here is derived from an EMBL/GenBank/DDBJ whole genome shotgun (WGS) entry which is preliminary data.</text>
</comment>
<keyword evidence="1" id="KW-0378">Hydrolase</keyword>
<keyword evidence="1" id="KW-0347">Helicase</keyword>
<evidence type="ECO:0000313" key="1">
    <source>
        <dbReference type="EMBL" id="TDF73287.1"/>
    </source>
</evidence>
<keyword evidence="1" id="KW-0547">Nucleotide-binding</keyword>
<proteinExistence type="predicted"/>
<accession>A0AC61QJH9</accession>
<reference evidence="1" key="1">
    <citation type="submission" date="2019-03" db="EMBL/GenBank/DDBJ databases">
        <title>Candidatus Syntrophosphaera thermopropionivorans: a novel player in syntrophic propionate oxidation during anaerobic digestion.</title>
        <authorList>
            <person name="Dyksma S."/>
        </authorList>
    </citation>
    <scope>NUCLEOTIDE SEQUENCE</scope>
    <source>
        <strain evidence="1">W5</strain>
    </source>
</reference>
<evidence type="ECO:0000313" key="2">
    <source>
        <dbReference type="Proteomes" id="UP000294588"/>
    </source>
</evidence>
<organism evidence="1 2">
    <name type="scientific">Candidatus Syntrophosphaera thermopropionivorans</name>
    <dbReference type="NCBI Taxonomy" id="2593015"/>
    <lineage>
        <taxon>Bacteria</taxon>
        <taxon>Pseudomonadati</taxon>
        <taxon>Candidatus Cloacimonadota</taxon>
        <taxon>Candidatus Cloacimonadia</taxon>
        <taxon>Candidatus Cloacimonadales</taxon>
        <taxon>Candidatus Cloacimonadaceae</taxon>
        <taxon>Candidatus Syntrophosphaera</taxon>
    </lineage>
</organism>
<name>A0AC61QJH9_9BACT</name>
<sequence length="700" mass="80626">MDKKDIKAYIKDTSTPVKFIKGVGEARAKQLAKIGINTVMDLFEYFPRDYIHRKIEPAIFELNPGDSIAMTTMISWVNEKSTKNGKYMLNVGVSDGHSTLICTWFNYPKDYSQKFKPGNLLWVSGTLSEYNGQLQLMHPEIEFVNEEEESDFWKKREYLPVYPLTGNLTQKFFRRIIYNAFEEYVDKIEENLPEFVLAKYGFLPRKIALQKMHFSLHPEELDEIHKRFVYEEFFYSQLLWARHKHYHMEEIKGIRFENKRQLTAQLYHKLPFKLTNAQIRVINEIFADMTSDKQMSRLLQGDVGSGKTIVTLFAMLLAVENGYQAALMAPTEILADQHYHNITRLLEGLPVKVALLKGGTYKGKEQTKTDIREGNADIIIGTHALIQREISFDKLGFVAIDEQHRFGVQQRAALARKHKHPDLLYLSATPIPRSLSLTVYGDLEVSIIDELPPNRIPVTTLIRSSQKIDLVYKEVAKELEKGRQVYIVCPLIEESDKVDLLDAQRMHHYISTKIFPQYSCILIHGKMSSKEKEDIMRRFKDGEIKILVSTTVIEVGLDIPNATVMIVEHAERFGLAQLHQLRGRVGRGGQQAYCYLIEHMPATNIARERLATLASTTDGFLIAEKDLELRGPGEIFGTEQSGLPHFKFANLFSDQPILKLARKDAFQIIAQDPELINPQNSLIKDIYFRQYAEKEKLILY</sequence>
<keyword evidence="2" id="KW-1185">Reference proteome</keyword>
<dbReference type="EMBL" id="SMOG01000007">
    <property type="protein sequence ID" value="TDF73287.1"/>
    <property type="molecule type" value="Genomic_DNA"/>
</dbReference>
<keyword evidence="1" id="KW-0067">ATP-binding</keyword>
<protein>
    <submittedName>
        <fullName evidence="1">ATP-dependent DNA helicase RecG</fullName>
    </submittedName>
</protein>
<gene>
    <name evidence="1" type="primary">recG</name>
    <name evidence="1" type="ORF">E0946_03670</name>
</gene>